<dbReference type="InterPro" id="IPR057326">
    <property type="entry name" value="KR_dom"/>
</dbReference>
<dbReference type="GO" id="GO:0004312">
    <property type="term" value="F:fatty acid synthase activity"/>
    <property type="evidence" value="ECO:0007669"/>
    <property type="project" value="TreeGrafter"/>
</dbReference>
<dbReference type="PANTHER" id="PTHR43775">
    <property type="entry name" value="FATTY ACID SYNTHASE"/>
    <property type="match status" value="1"/>
</dbReference>
<keyword evidence="4" id="KW-0560">Oxidoreductase</keyword>
<dbReference type="SMART" id="SM00827">
    <property type="entry name" value="PKS_AT"/>
    <property type="match status" value="1"/>
</dbReference>
<dbReference type="InterPro" id="IPR014030">
    <property type="entry name" value="Ketoacyl_synth_N"/>
</dbReference>
<evidence type="ECO:0000256" key="5">
    <source>
        <dbReference type="ARBA" id="ARBA00023268"/>
    </source>
</evidence>
<dbReference type="GO" id="GO:0016491">
    <property type="term" value="F:oxidoreductase activity"/>
    <property type="evidence" value="ECO:0007669"/>
    <property type="project" value="UniProtKB-KW"/>
</dbReference>
<comment type="caution">
    <text evidence="9">The sequence shown here is derived from an EMBL/GenBank/DDBJ whole genome shotgun (WGS) entry which is preliminary data.</text>
</comment>
<dbReference type="Gene3D" id="3.40.366.10">
    <property type="entry name" value="Malonyl-Coenzyme A Acyl Carrier Protein, domain 2"/>
    <property type="match status" value="1"/>
</dbReference>
<dbReference type="InterPro" id="IPR020807">
    <property type="entry name" value="PKS_DH"/>
</dbReference>
<evidence type="ECO:0000313" key="9">
    <source>
        <dbReference type="EMBL" id="KAH7021066.1"/>
    </source>
</evidence>
<dbReference type="SUPFAM" id="SSF52151">
    <property type="entry name" value="FabD/lysophospholipase-like"/>
    <property type="match status" value="1"/>
</dbReference>
<dbReference type="CDD" id="cd00833">
    <property type="entry name" value="PKS"/>
    <property type="match status" value="1"/>
</dbReference>
<dbReference type="GO" id="GO:0006633">
    <property type="term" value="P:fatty acid biosynthetic process"/>
    <property type="evidence" value="ECO:0007669"/>
    <property type="project" value="InterPro"/>
</dbReference>
<dbReference type="InterPro" id="IPR016039">
    <property type="entry name" value="Thiolase-like"/>
</dbReference>
<dbReference type="PROSITE" id="PS00012">
    <property type="entry name" value="PHOSPHOPANTETHEINE"/>
    <property type="match status" value="1"/>
</dbReference>
<dbReference type="InterPro" id="IPR032821">
    <property type="entry name" value="PKS_assoc"/>
</dbReference>
<dbReference type="SMART" id="SM00825">
    <property type="entry name" value="PKS_KS"/>
    <property type="match status" value="1"/>
</dbReference>
<dbReference type="GO" id="GO:0004315">
    <property type="term" value="F:3-oxoacyl-[acyl-carrier-protein] synthase activity"/>
    <property type="evidence" value="ECO:0007669"/>
    <property type="project" value="InterPro"/>
</dbReference>
<accession>A0A9P8XW92</accession>
<dbReference type="InterPro" id="IPR014031">
    <property type="entry name" value="Ketoacyl_synth_C"/>
</dbReference>
<dbReference type="GeneID" id="70191848"/>
<dbReference type="PROSITE" id="PS52019">
    <property type="entry name" value="PKS_MFAS_DH"/>
    <property type="match status" value="1"/>
</dbReference>
<dbReference type="Gene3D" id="3.40.47.10">
    <property type="match status" value="1"/>
</dbReference>
<feature type="region of interest" description="C-terminal hotdog fold" evidence="6">
    <location>
        <begin position="1089"/>
        <end position="1249"/>
    </location>
</feature>
<feature type="active site" description="Proton donor; for dehydratase activity" evidence="6">
    <location>
        <position position="1149"/>
    </location>
</feature>
<dbReference type="Gene3D" id="3.40.50.720">
    <property type="entry name" value="NAD(P)-binding Rossmann-like Domain"/>
    <property type="match status" value="2"/>
</dbReference>
<gene>
    <name evidence="9" type="ORF">B0I36DRAFT_424926</name>
</gene>
<keyword evidence="5" id="KW-0511">Multifunctional enzyme</keyword>
<dbReference type="InterPro" id="IPR050091">
    <property type="entry name" value="PKS_NRPS_Biosynth_Enz"/>
</dbReference>
<dbReference type="PANTHER" id="PTHR43775:SF20">
    <property type="entry name" value="HYBRID PKS-NRPS SYNTHETASE APDA"/>
    <property type="match status" value="1"/>
</dbReference>
<dbReference type="Pfam" id="PF02801">
    <property type="entry name" value="Ketoacyl-synt_C"/>
    <property type="match status" value="1"/>
</dbReference>
<evidence type="ECO:0008006" key="11">
    <source>
        <dbReference type="Google" id="ProtNLM"/>
    </source>
</evidence>
<keyword evidence="2" id="KW-0597">Phosphoprotein</keyword>
<sequence>MSQAVPAEPIAVVSSSCRITTPHRLWDILSNPPDLSKEVPQNRFMAKAFYHPDGTHHGTTNSIRGYWLEQDHRAFDAGFFHINGKEADAMDPQQRMVLEVVYEAMESAGYQCQRYAGKDVAVFAGVMTADYEILSRRDELQTDQYHATGNARSMIANRVSYFFDFRGPSVTVDTACSSSLVAVHQAVQSLRSAESIMACVTGVNLMLTPDHFIVESDMHMLRRCRMWDVRADGYARGEGVAAVLLKTQSQAMKDGDTIHAIIRETGVNSDGRTEGITMPNMAAQSRLIQQTYRRAGLDACKPEDRCQYFEAHGTGTAAGDPREAAAIKQAFFGEAPELVGRKLLVGSIKTVVGHTEGAAGLAGLLKVVEALKHGAIPPNLHMERPSPSVEPCLSHLEVPTRLSPWPRAAAGQPRRASVNSFGFGGTNAHAIVESYGNAAAGARDDEAVVVEAGAGVAAGVVPLCISAASPQSLVRVAHAYRTLLQDDPGASVQLLACCLASRRDALPYRLALSVASREQALDALGRLLNHPDTITAKSTHAATMDHPPKLLAIFTGQGAQWPAMGRSLLRSNSVFRQTVLKLDAVLAACYDPPSWTLVDQIQADDAISRVHEAAVAQPLCTAIQIALVDLLQSLRIALHTVIGHSSGEIAAAYAAGRLTMQDAMLISYYRGLVISQAQRRVAGPPGGMLAVGLSEGAALGFCRDDKYAGRLFVAAGNGPTMATISGDLDMVKQAKADLDSKHIAAKILRVDAAYHSPYLATAAADYMKALERCRIAPIAEGNDVVWISSVYGFKRTSEGDLGAGYWKDNMLYTVQFHDAVEHALSEFGPYDVAVEIGPHAALRLPVSQTAAASGQELPYTGILDRTKDDSVAVADFLGFMWSTLGSLEVHNPPYLEQTSNNNTISTYLERLPRYPWNHSQTYQKVTRLSRQYLGRSDAPHELLGVRCEDDGHVLRWRNVLKPDRVPWLRHHRFQGQCLLPASAYCLMALHAAQALPQQTELAVVELSNIEIVSGVVIDEAPHGTEIVFTITTRRPREPSQSGIKASFCLVSCPGDGSTDLVLNMTGELELISCEEQPELLPSKYEDRSHLLETKPETFYQMMESIGLTYTGPFRGIRDINRRLGYCDARVAYQHQDSPAGCAITPALLDSCFQTAFLTYASPGDRSLWGPLLPCRIDRLLFAMKGLGAVDHDRQSKFLHVDAYLTRTRAATRSRPTTFAADMGVCNHRGQKIVQVEGLTVRAIANASSENNTTSYFHTVLDVDPCYEAIRMGSHSSDMPVYDGLLNSRSTGVSINRSKSNVKEINHDGSYYVDENQPMAQDIAQFHDHVGRLLQQITHRYPWTNCLCLPDSSVDLPLRLLHNTNIALDSLTIGTMTDTIQDAFTKNRVHGTTIIRLDRARSLYAQLERRTRYEIVVLSVSHLERRDWPNLLGAVRELMRPGGFLILFHEHPGRRKRPHALISSGHVTPPDWPDELLSYGFRSLATHSDQRYPHDRFVMVRQLAPIKPLLTEAQGYQSALTKIDHVVIIAGTNGMLQDGLHKLSILLLRRCLRITVLGSIQAGDLCVLETCTAVIIISDDEEPLETMTARHNLKRFQALFRPNMVVLWVVQNSRSGAPGHAAVLGFTRTIAAEVASLRIQTLDLCAVSSPETHIANAFLQLTLSTKELGGEDALWTHEAEVHIHGDRRFIPRLKPLHRMNERAHAFRCPLTRSTDISKTVVAVRPRNATVIDFSEVRGSFATTLRQLLPTGCLYVQARESIFGASLFPEKSMTEMAHELKDFWARVVTQSLEKHQRNPPEAATDDRKVMTLPALLEMTSPCKPHAILDWTATAEVDLPVQPLAVANIFSPTRTYLLIGLTRDLGQSLSRLFIQHGARHIVLASRNPDLLPSWVTELELNTGAIIRLVKLDLEQVIELRRRLLEEYRLPPVGGLINGAMVLDDRIFAHMTTDTWDRVMRPKTVGSSNLDQVFDSGVDELEFFIMTSSFAAIGGHAGQSNYAAANMYMNGLAANRRKRGLTGSVLNIGVIYGLGFLHREKRELYAGLEREGYPPISEHDVHHMVLEAVVAGRPNPHSDQPYDIVTGLSRFKRDDPNHNSPHEACRLSELGVDSLLAVDIRNWAVRKLGVDLAVMKILGPSTNIRKLCCEMAVMVAAERGKVQRGSA</sequence>
<dbReference type="InterPro" id="IPR020841">
    <property type="entry name" value="PKS_Beta-ketoAc_synthase_dom"/>
</dbReference>
<dbReference type="InterPro" id="IPR036291">
    <property type="entry name" value="NAD(P)-bd_dom_sf"/>
</dbReference>
<dbReference type="EMBL" id="JAGTJQ010000010">
    <property type="protein sequence ID" value="KAH7021066.1"/>
    <property type="molecule type" value="Genomic_DNA"/>
</dbReference>
<dbReference type="InterPro" id="IPR029063">
    <property type="entry name" value="SAM-dependent_MTases_sf"/>
</dbReference>
<dbReference type="CDD" id="cd05274">
    <property type="entry name" value="KR_FAS_SDR_x"/>
    <property type="match status" value="1"/>
</dbReference>
<reference evidence="9" key="1">
    <citation type="journal article" date="2021" name="Nat. Commun.">
        <title>Genetic determinants of endophytism in the Arabidopsis root mycobiome.</title>
        <authorList>
            <person name="Mesny F."/>
            <person name="Miyauchi S."/>
            <person name="Thiergart T."/>
            <person name="Pickel B."/>
            <person name="Atanasova L."/>
            <person name="Karlsson M."/>
            <person name="Huettel B."/>
            <person name="Barry K.W."/>
            <person name="Haridas S."/>
            <person name="Chen C."/>
            <person name="Bauer D."/>
            <person name="Andreopoulos W."/>
            <person name="Pangilinan J."/>
            <person name="LaButti K."/>
            <person name="Riley R."/>
            <person name="Lipzen A."/>
            <person name="Clum A."/>
            <person name="Drula E."/>
            <person name="Henrissat B."/>
            <person name="Kohler A."/>
            <person name="Grigoriev I.V."/>
            <person name="Martin F.M."/>
            <person name="Hacquard S."/>
        </authorList>
    </citation>
    <scope>NUCLEOTIDE SEQUENCE</scope>
    <source>
        <strain evidence="9">MPI-CAGE-CH-0230</strain>
    </source>
</reference>
<dbReference type="GO" id="GO:0044550">
    <property type="term" value="P:secondary metabolite biosynthetic process"/>
    <property type="evidence" value="ECO:0007669"/>
    <property type="project" value="TreeGrafter"/>
</dbReference>
<dbReference type="InterPro" id="IPR014043">
    <property type="entry name" value="Acyl_transferase_dom"/>
</dbReference>
<dbReference type="Gene3D" id="3.40.50.150">
    <property type="entry name" value="Vaccinia Virus protein VP39"/>
    <property type="match status" value="1"/>
</dbReference>
<evidence type="ECO:0000259" key="8">
    <source>
        <dbReference type="PROSITE" id="PS52019"/>
    </source>
</evidence>
<dbReference type="SMART" id="SM00826">
    <property type="entry name" value="PKS_DH"/>
    <property type="match status" value="1"/>
</dbReference>
<evidence type="ECO:0000313" key="10">
    <source>
        <dbReference type="Proteomes" id="UP000756346"/>
    </source>
</evidence>
<dbReference type="Pfam" id="PF08659">
    <property type="entry name" value="KR"/>
    <property type="match status" value="1"/>
</dbReference>
<organism evidence="9 10">
    <name type="scientific">Microdochium trichocladiopsis</name>
    <dbReference type="NCBI Taxonomy" id="1682393"/>
    <lineage>
        <taxon>Eukaryota</taxon>
        <taxon>Fungi</taxon>
        <taxon>Dikarya</taxon>
        <taxon>Ascomycota</taxon>
        <taxon>Pezizomycotina</taxon>
        <taxon>Sordariomycetes</taxon>
        <taxon>Xylariomycetidae</taxon>
        <taxon>Xylariales</taxon>
        <taxon>Microdochiaceae</taxon>
        <taxon>Microdochium</taxon>
    </lineage>
</organism>
<evidence type="ECO:0000256" key="4">
    <source>
        <dbReference type="ARBA" id="ARBA00023002"/>
    </source>
</evidence>
<dbReference type="Gene3D" id="1.10.1200.10">
    <property type="entry name" value="ACP-like"/>
    <property type="match status" value="1"/>
</dbReference>
<dbReference type="Pfam" id="PF14765">
    <property type="entry name" value="PS-DH"/>
    <property type="match status" value="1"/>
</dbReference>
<dbReference type="PROSITE" id="PS52004">
    <property type="entry name" value="KS3_2"/>
    <property type="match status" value="1"/>
</dbReference>
<evidence type="ECO:0000259" key="7">
    <source>
        <dbReference type="PROSITE" id="PS52004"/>
    </source>
</evidence>
<dbReference type="InterPro" id="IPR001227">
    <property type="entry name" value="Ac_transferase_dom_sf"/>
</dbReference>
<dbReference type="InterPro" id="IPR036736">
    <property type="entry name" value="ACP-like_sf"/>
</dbReference>
<dbReference type="InterPro" id="IPR016035">
    <property type="entry name" value="Acyl_Trfase/lysoPLipase"/>
</dbReference>
<dbReference type="InterPro" id="IPR049552">
    <property type="entry name" value="PKS_DH_N"/>
</dbReference>
<keyword evidence="3" id="KW-0808">Transferase</keyword>
<dbReference type="Pfam" id="PF00698">
    <property type="entry name" value="Acyl_transf_1"/>
    <property type="match status" value="1"/>
</dbReference>
<dbReference type="SUPFAM" id="SSF53335">
    <property type="entry name" value="S-adenosyl-L-methionine-dependent methyltransferases"/>
    <property type="match status" value="1"/>
</dbReference>
<proteinExistence type="predicted"/>
<feature type="region of interest" description="N-terminal hotdog fold" evidence="6">
    <location>
        <begin position="940"/>
        <end position="1075"/>
    </location>
</feature>
<evidence type="ECO:0000256" key="2">
    <source>
        <dbReference type="ARBA" id="ARBA00022553"/>
    </source>
</evidence>
<dbReference type="Gene3D" id="3.10.129.110">
    <property type="entry name" value="Polyketide synthase dehydratase"/>
    <property type="match status" value="1"/>
</dbReference>
<dbReference type="OrthoDB" id="329835at2759"/>
<protein>
    <recommendedName>
        <fullName evidence="11">Polyketide synthase</fullName>
    </recommendedName>
</protein>
<dbReference type="InterPro" id="IPR049551">
    <property type="entry name" value="PKS_DH_C"/>
</dbReference>
<dbReference type="SMART" id="SM00822">
    <property type="entry name" value="PKS_KR"/>
    <property type="match status" value="1"/>
</dbReference>
<dbReference type="Proteomes" id="UP000756346">
    <property type="component" value="Unassembled WGS sequence"/>
</dbReference>
<dbReference type="Pfam" id="PF21089">
    <property type="entry name" value="PKS_DH_N"/>
    <property type="match status" value="1"/>
</dbReference>
<dbReference type="Gene3D" id="3.30.70.3290">
    <property type="match status" value="1"/>
</dbReference>
<dbReference type="PROSITE" id="PS00606">
    <property type="entry name" value="KS3_1"/>
    <property type="match status" value="1"/>
</dbReference>
<dbReference type="InterPro" id="IPR049900">
    <property type="entry name" value="PKS_mFAS_DH"/>
</dbReference>
<evidence type="ECO:0000256" key="3">
    <source>
        <dbReference type="ARBA" id="ARBA00022679"/>
    </source>
</evidence>
<dbReference type="InterPro" id="IPR006162">
    <property type="entry name" value="Ppantetheine_attach_site"/>
</dbReference>
<feature type="domain" description="PKS/mFAS DH" evidence="8">
    <location>
        <begin position="940"/>
        <end position="1249"/>
    </location>
</feature>
<dbReference type="SUPFAM" id="SSF53901">
    <property type="entry name" value="Thiolase-like"/>
    <property type="match status" value="1"/>
</dbReference>
<dbReference type="InterPro" id="IPR013968">
    <property type="entry name" value="PKS_KR"/>
</dbReference>
<keyword evidence="1" id="KW-0596">Phosphopantetheine</keyword>
<dbReference type="Pfam" id="PF16197">
    <property type="entry name" value="KAsynt_C_assoc"/>
    <property type="match status" value="1"/>
</dbReference>
<evidence type="ECO:0000256" key="1">
    <source>
        <dbReference type="ARBA" id="ARBA00022450"/>
    </source>
</evidence>
<dbReference type="RefSeq" id="XP_046007267.1">
    <property type="nucleotide sequence ID" value="XM_046162302.1"/>
</dbReference>
<dbReference type="Pfam" id="PF00109">
    <property type="entry name" value="ketoacyl-synt"/>
    <property type="match status" value="1"/>
</dbReference>
<evidence type="ECO:0000256" key="6">
    <source>
        <dbReference type="PROSITE-ProRule" id="PRU01363"/>
    </source>
</evidence>
<keyword evidence="10" id="KW-1185">Reference proteome</keyword>
<name>A0A9P8XW92_9PEZI</name>
<feature type="domain" description="Ketosynthase family 3 (KS3)" evidence="7">
    <location>
        <begin position="2"/>
        <end position="434"/>
    </location>
</feature>
<dbReference type="InterPro" id="IPR018201">
    <property type="entry name" value="Ketoacyl_synth_AS"/>
</dbReference>
<feature type="active site" description="Proton acceptor; for dehydratase activity" evidence="6">
    <location>
        <position position="971"/>
    </location>
</feature>
<dbReference type="InterPro" id="IPR016036">
    <property type="entry name" value="Malonyl_transacylase_ACP-bd"/>
</dbReference>
<dbReference type="InterPro" id="IPR042104">
    <property type="entry name" value="PKS_dehydratase_sf"/>
</dbReference>
<dbReference type="SUPFAM" id="SSF51735">
    <property type="entry name" value="NAD(P)-binding Rossmann-fold domains"/>
    <property type="match status" value="1"/>
</dbReference>
<dbReference type="SUPFAM" id="SSF55048">
    <property type="entry name" value="Probable ACP-binding domain of malonyl-CoA ACP transacylase"/>
    <property type="match status" value="1"/>
</dbReference>